<dbReference type="InterPro" id="IPR012337">
    <property type="entry name" value="RNaseH-like_sf"/>
</dbReference>
<dbReference type="GO" id="GO:0003676">
    <property type="term" value="F:nucleic acid binding"/>
    <property type="evidence" value="ECO:0007669"/>
    <property type="project" value="InterPro"/>
</dbReference>
<evidence type="ECO:0000313" key="4">
    <source>
        <dbReference type="Proteomes" id="UP000076722"/>
    </source>
</evidence>
<feature type="domain" description="3'-5' exonuclease" evidence="2">
    <location>
        <begin position="13"/>
        <end position="128"/>
    </location>
</feature>
<dbReference type="OrthoDB" id="26838at2759"/>
<dbReference type="STRING" id="1314777.A0A164NQX8"/>
<evidence type="ECO:0000256" key="1">
    <source>
        <dbReference type="SAM" id="MobiDB-lite"/>
    </source>
</evidence>
<feature type="region of interest" description="Disordered" evidence="1">
    <location>
        <begin position="329"/>
        <end position="349"/>
    </location>
</feature>
<dbReference type="GO" id="GO:0006139">
    <property type="term" value="P:nucleobase-containing compound metabolic process"/>
    <property type="evidence" value="ECO:0007669"/>
    <property type="project" value="InterPro"/>
</dbReference>
<dbReference type="SUPFAM" id="SSF53098">
    <property type="entry name" value="Ribonuclease H-like"/>
    <property type="match status" value="1"/>
</dbReference>
<protein>
    <recommendedName>
        <fullName evidence="2">3'-5' exonuclease domain-containing protein</fullName>
    </recommendedName>
</protein>
<dbReference type="PANTHER" id="PTHR43040:SF1">
    <property type="entry name" value="RIBONUCLEASE D"/>
    <property type="match status" value="1"/>
</dbReference>
<keyword evidence="4" id="KW-1185">Reference proteome</keyword>
<dbReference type="PANTHER" id="PTHR43040">
    <property type="entry name" value="RIBONUCLEASE D"/>
    <property type="match status" value="1"/>
</dbReference>
<dbReference type="GO" id="GO:0008408">
    <property type="term" value="F:3'-5' exonuclease activity"/>
    <property type="evidence" value="ECO:0007669"/>
    <property type="project" value="InterPro"/>
</dbReference>
<sequence>MSSSQNTYLLCNNKTTLSRAVDALKNAPAILIDCEAKINGCIGGTLSLISLGVPSSLLSSRPRIPPFLPVFVVDALAFSKNELRQLYKLLEDASVRKVIFGGRNDSSELHHGQGVSLAGAIDLQIADIISRGMRGEGIEDQMQRIERYVGREELDDPERRACYTRVHRLSCLDRCVKEHGINTDLIPYGPKPSHSTAWLKRPLNHRQVVYAADDILLLDLLYRHFQTRGYILPALVSQSAKFLSIHRRRRPSEHDRYWSHGLLPLEIIDKSSNAQAHVVCAGCKRDLPSDCFPVRTSENSTTDIRVDKCFVCCGLAHISHQCHLRNPYADPEPSQNAEDHNNSDDESADDLARDFDELSFIEWEYPDWYDLYDPATDDSEYEY</sequence>
<dbReference type="Pfam" id="PF01612">
    <property type="entry name" value="DNA_pol_A_exo1"/>
    <property type="match status" value="1"/>
</dbReference>
<dbReference type="InterPro" id="IPR036397">
    <property type="entry name" value="RNaseH_sf"/>
</dbReference>
<gene>
    <name evidence="3" type="ORF">SISNIDRAFT_418864</name>
</gene>
<dbReference type="Gene3D" id="3.30.420.10">
    <property type="entry name" value="Ribonuclease H-like superfamily/Ribonuclease H"/>
    <property type="match status" value="1"/>
</dbReference>
<dbReference type="AlphaFoldDB" id="A0A164NQX8"/>
<dbReference type="EMBL" id="KV419442">
    <property type="protein sequence ID" value="KZS87949.1"/>
    <property type="molecule type" value="Genomic_DNA"/>
</dbReference>
<evidence type="ECO:0000313" key="3">
    <source>
        <dbReference type="EMBL" id="KZS87949.1"/>
    </source>
</evidence>
<accession>A0A164NQX8</accession>
<organism evidence="3 4">
    <name type="scientific">Sistotremastrum niveocremeum HHB9708</name>
    <dbReference type="NCBI Taxonomy" id="1314777"/>
    <lineage>
        <taxon>Eukaryota</taxon>
        <taxon>Fungi</taxon>
        <taxon>Dikarya</taxon>
        <taxon>Basidiomycota</taxon>
        <taxon>Agaricomycotina</taxon>
        <taxon>Agaricomycetes</taxon>
        <taxon>Sistotremastrales</taxon>
        <taxon>Sistotremastraceae</taxon>
        <taxon>Sertulicium</taxon>
        <taxon>Sertulicium niveocremeum</taxon>
    </lineage>
</organism>
<reference evidence="3 4" key="1">
    <citation type="journal article" date="2016" name="Mol. Biol. Evol.">
        <title>Comparative Genomics of Early-Diverging Mushroom-Forming Fungi Provides Insights into the Origins of Lignocellulose Decay Capabilities.</title>
        <authorList>
            <person name="Nagy L.G."/>
            <person name="Riley R."/>
            <person name="Tritt A."/>
            <person name="Adam C."/>
            <person name="Daum C."/>
            <person name="Floudas D."/>
            <person name="Sun H."/>
            <person name="Yadav J.S."/>
            <person name="Pangilinan J."/>
            <person name="Larsson K.H."/>
            <person name="Matsuura K."/>
            <person name="Barry K."/>
            <person name="Labutti K."/>
            <person name="Kuo R."/>
            <person name="Ohm R.A."/>
            <person name="Bhattacharya S.S."/>
            <person name="Shirouzu T."/>
            <person name="Yoshinaga Y."/>
            <person name="Martin F.M."/>
            <person name="Grigoriev I.V."/>
            <person name="Hibbett D.S."/>
        </authorList>
    </citation>
    <scope>NUCLEOTIDE SEQUENCE [LARGE SCALE GENOMIC DNA]</scope>
    <source>
        <strain evidence="3 4">HHB9708</strain>
    </source>
</reference>
<evidence type="ECO:0000259" key="2">
    <source>
        <dbReference type="Pfam" id="PF01612"/>
    </source>
</evidence>
<name>A0A164NQX8_9AGAM</name>
<proteinExistence type="predicted"/>
<dbReference type="Proteomes" id="UP000076722">
    <property type="component" value="Unassembled WGS sequence"/>
</dbReference>
<dbReference type="InterPro" id="IPR002562">
    <property type="entry name" value="3'-5'_exonuclease_dom"/>
</dbReference>